<evidence type="ECO:0000313" key="2">
    <source>
        <dbReference type="Proteomes" id="UP000182932"/>
    </source>
</evidence>
<dbReference type="EMBL" id="FNYY01000013">
    <property type="protein sequence ID" value="SEJ89432.1"/>
    <property type="molecule type" value="Genomic_DNA"/>
</dbReference>
<keyword evidence="2" id="KW-1185">Reference proteome</keyword>
<comment type="caution">
    <text evidence="1">The sequence shown here is derived from an EMBL/GenBank/DDBJ whole genome shotgun (WGS) entry which is preliminary data.</text>
</comment>
<dbReference type="Proteomes" id="UP000182932">
    <property type="component" value="Unassembled WGS sequence"/>
</dbReference>
<name>A0A975ZPJ2_9RHOB</name>
<gene>
    <name evidence="1" type="ORF">SAMN04487940_11320</name>
</gene>
<dbReference type="AlphaFoldDB" id="A0A975ZPJ2"/>
<dbReference type="GeneID" id="80821455"/>
<evidence type="ECO:0000313" key="1">
    <source>
        <dbReference type="EMBL" id="SEJ89432.1"/>
    </source>
</evidence>
<protein>
    <submittedName>
        <fullName evidence="1">Uncharacterized protein</fullName>
    </submittedName>
</protein>
<dbReference type="RefSeq" id="WP_170850571.1">
    <property type="nucleotide sequence ID" value="NZ_CATLQZ010000023.1"/>
</dbReference>
<proteinExistence type="predicted"/>
<sequence length="55" mass="6157">MTVRPRRSEFVDLDAGAGLSLSEYARTFDLVVKGVHSRRENEAHMSADPDLIALR</sequence>
<organism evidence="1 2">
    <name type="scientific">Marinovum algicola</name>
    <dbReference type="NCBI Taxonomy" id="42444"/>
    <lineage>
        <taxon>Bacteria</taxon>
        <taxon>Pseudomonadati</taxon>
        <taxon>Pseudomonadota</taxon>
        <taxon>Alphaproteobacteria</taxon>
        <taxon>Rhodobacterales</taxon>
        <taxon>Roseobacteraceae</taxon>
        <taxon>Marinovum</taxon>
    </lineage>
</organism>
<reference evidence="1 2" key="1">
    <citation type="submission" date="2016-10" db="EMBL/GenBank/DDBJ databases">
        <authorList>
            <person name="Varghese N."/>
            <person name="Submissions S."/>
        </authorList>
    </citation>
    <scope>NUCLEOTIDE SEQUENCE [LARGE SCALE GENOMIC DNA]</scope>
    <source>
        <strain evidence="1 2">FF3</strain>
    </source>
</reference>
<accession>A0A975ZPJ2</accession>